<accession>A0A0H4T6B7</accession>
<keyword evidence="5" id="KW-0012">Acyltransferase</keyword>
<reference evidence="8" key="1">
    <citation type="journal article" date="2015" name="ISME J.">
        <title>Aquifer environment selects for microbial species cohorts in sediment and groundwater.</title>
        <authorList>
            <person name="Hug L.A."/>
            <person name="Thomas B.C."/>
            <person name="Brown C.T."/>
            <person name="Frischkorn K.R."/>
            <person name="Williams K.H."/>
            <person name="Tringe S.G."/>
            <person name="Banfield J.F."/>
        </authorList>
    </citation>
    <scope>NUCLEOTIDE SEQUENCE</scope>
</reference>
<dbReference type="PANTHER" id="PTHR36174:SF1">
    <property type="entry name" value="LIPID II:GLYCINE GLYCYLTRANSFERASE"/>
    <property type="match status" value="1"/>
</dbReference>
<comment type="similarity">
    <text evidence="1">Belongs to the FemABX family.</text>
</comment>
<dbReference type="GO" id="GO:0008360">
    <property type="term" value="P:regulation of cell shape"/>
    <property type="evidence" value="ECO:0007669"/>
    <property type="project" value="UniProtKB-KW"/>
</dbReference>
<evidence type="ECO:0000313" key="8">
    <source>
        <dbReference type="EMBL" id="AKQ03303.1"/>
    </source>
</evidence>
<name>A0A0H4T6B7_9ARCH</name>
<dbReference type="EMBL" id="KT007010">
    <property type="protein sequence ID" value="AKQ03303.1"/>
    <property type="molecule type" value="Genomic_DNA"/>
</dbReference>
<dbReference type="AlphaFoldDB" id="A0A0H4T6B7"/>
<dbReference type="InterPro" id="IPR038740">
    <property type="entry name" value="BioF2-like_GNAT_dom"/>
</dbReference>
<protein>
    <recommendedName>
        <fullName evidence="7">BioF2-like acetyltransferase domain-containing protein</fullName>
    </recommendedName>
</protein>
<evidence type="ECO:0000256" key="3">
    <source>
        <dbReference type="ARBA" id="ARBA00022960"/>
    </source>
</evidence>
<keyword evidence="3" id="KW-0133">Cell shape</keyword>
<proteinExistence type="inferred from homology"/>
<dbReference type="InterPro" id="IPR003447">
    <property type="entry name" value="FEMABX"/>
</dbReference>
<keyword evidence="6" id="KW-0961">Cell wall biogenesis/degradation</keyword>
<evidence type="ECO:0000256" key="4">
    <source>
        <dbReference type="ARBA" id="ARBA00022984"/>
    </source>
</evidence>
<dbReference type="GO" id="GO:0071555">
    <property type="term" value="P:cell wall organization"/>
    <property type="evidence" value="ECO:0007669"/>
    <property type="project" value="UniProtKB-KW"/>
</dbReference>
<dbReference type="PROSITE" id="PS51191">
    <property type="entry name" value="FEMABX"/>
    <property type="match status" value="1"/>
</dbReference>
<keyword evidence="2" id="KW-0808">Transferase</keyword>
<organism evidence="8">
    <name type="scientific">uncultured archaeon Rifle_16ft_4_minimus_37913</name>
    <dbReference type="NCBI Taxonomy" id="1665152"/>
    <lineage>
        <taxon>Archaea</taxon>
        <taxon>environmental samples</taxon>
    </lineage>
</organism>
<evidence type="ECO:0000256" key="6">
    <source>
        <dbReference type="ARBA" id="ARBA00023316"/>
    </source>
</evidence>
<dbReference type="GO" id="GO:0016755">
    <property type="term" value="F:aminoacyltransferase activity"/>
    <property type="evidence" value="ECO:0007669"/>
    <property type="project" value="InterPro"/>
</dbReference>
<dbReference type="SUPFAM" id="SSF55729">
    <property type="entry name" value="Acyl-CoA N-acyltransferases (Nat)"/>
    <property type="match status" value="1"/>
</dbReference>
<dbReference type="InterPro" id="IPR050644">
    <property type="entry name" value="PG_Glycine_Bridge_Synth"/>
</dbReference>
<evidence type="ECO:0000256" key="2">
    <source>
        <dbReference type="ARBA" id="ARBA00022679"/>
    </source>
</evidence>
<sequence>MAELLNKDNEKLWTDFTNNLEYIPPQHLITWMNSIRSSYKNCEPLCYLDTKDDSATSVFPFFLVKSKIFGNRMISEPFIDFGGPLGGFNQKFFEEIMRDIKEKFEKELKHIEIRLNNFIPNYEKIEEIFLKYGFRKEVKRHQFILKLEDEEILWNNFSRITRKGINKAKKSGLIIREIIDETELKFFYGLYLKSMKNFGTPQHSYNFFLNLMKDMKENFRGLNCYKEDRLIGSLITFYSKNYMYAAYNFSEHDSLIYQPNDLLYWEMIIWAIKNGIKYFDFGQCETSAQEGTHAAGIYKFKKKWNGKLYERPYFYYSFNKKEEENSEEREKFKKMINIWKMLPLILIKKIGPKIASELAL</sequence>
<dbReference type="Pfam" id="PF13480">
    <property type="entry name" value="Acetyltransf_6"/>
    <property type="match status" value="1"/>
</dbReference>
<dbReference type="Gene3D" id="3.40.630.30">
    <property type="match status" value="1"/>
</dbReference>
<dbReference type="GO" id="GO:0044038">
    <property type="term" value="P:cell wall macromolecule biosynthetic process"/>
    <property type="evidence" value="ECO:0007669"/>
    <property type="project" value="InterPro"/>
</dbReference>
<dbReference type="PANTHER" id="PTHR36174">
    <property type="entry name" value="LIPID II:GLYCINE GLYCYLTRANSFERASE"/>
    <property type="match status" value="1"/>
</dbReference>
<dbReference type="InterPro" id="IPR016181">
    <property type="entry name" value="Acyl_CoA_acyltransferase"/>
</dbReference>
<evidence type="ECO:0000256" key="5">
    <source>
        <dbReference type="ARBA" id="ARBA00023315"/>
    </source>
</evidence>
<evidence type="ECO:0000256" key="1">
    <source>
        <dbReference type="ARBA" id="ARBA00009943"/>
    </source>
</evidence>
<evidence type="ECO:0000259" key="7">
    <source>
        <dbReference type="Pfam" id="PF13480"/>
    </source>
</evidence>
<feature type="domain" description="BioF2-like acetyltransferase" evidence="7">
    <location>
        <begin position="157"/>
        <end position="283"/>
    </location>
</feature>
<keyword evidence="4" id="KW-0573">Peptidoglycan synthesis</keyword>